<evidence type="ECO:0000313" key="4">
    <source>
        <dbReference type="EMBL" id="QUX26906.1"/>
    </source>
</evidence>
<name>A0ABX8BXU1_9ACTN</name>
<evidence type="ECO:0000313" key="5">
    <source>
        <dbReference type="Proteomes" id="UP000678016"/>
    </source>
</evidence>
<dbReference type="EMBL" id="CP074132">
    <property type="protein sequence ID" value="QUX26906.1"/>
    <property type="molecule type" value="Genomic_DNA"/>
</dbReference>
<dbReference type="SUPFAM" id="SSF53756">
    <property type="entry name" value="UDP-Glycosyltransferase/glycogen phosphorylase"/>
    <property type="match status" value="1"/>
</dbReference>
<evidence type="ECO:0000256" key="2">
    <source>
        <dbReference type="ARBA" id="ARBA00022679"/>
    </source>
</evidence>
<gene>
    <name evidence="4" type="ORF">KGD83_16195</name>
</gene>
<keyword evidence="2" id="KW-0808">Transferase</keyword>
<dbReference type="Proteomes" id="UP000678016">
    <property type="component" value="Chromosome"/>
</dbReference>
<sequence>MSRSLLYLLNVSNASRLSADSGWIYADILTPALTDAGYDVTLVCPIPVTDTRVRHMVPPPAATSKYRVRLTHDVGYLAQLLRATRPDTVVVNQIEAAPAVRTAMLDAGSDAQVVGYCHYLPFSVDEHGHLVKDASLSDGGLEVPLRLAFASGLAACDRLLVHSRTARDWVLQASATYRAGVDDRVHIVPPPRDPRLVRSDATAPEHPTGLYNHRLYRHYGTGHFVDIAQRVTANGLALRVMDLFGRRDPSRIALDPSPEHALARLSATPGVTVCTDGGDRERYRSFLTESTLGFAPLRPGCTWSMSIIDLHAMGVPVIAPRMAWMAEAVHQDLLFDPHDLDGAVKLADRLVQDPAFWSAHSLHAHDSTRHLALEHVAARYLEAIA</sequence>
<keyword evidence="5" id="KW-1185">Reference proteome</keyword>
<accession>A0ABX8BXU1</accession>
<proteinExistence type="predicted"/>
<dbReference type="RefSeq" id="WP_212639996.1">
    <property type="nucleotide sequence ID" value="NZ_CP074132.1"/>
</dbReference>
<feature type="domain" description="Glycosyltransferase subfamily 4-like N-terminal" evidence="3">
    <location>
        <begin position="25"/>
        <end position="194"/>
    </location>
</feature>
<protein>
    <submittedName>
        <fullName evidence="4">Glycosyltransferase family 1 protein</fullName>
    </submittedName>
</protein>
<evidence type="ECO:0000256" key="1">
    <source>
        <dbReference type="ARBA" id="ARBA00022676"/>
    </source>
</evidence>
<dbReference type="InterPro" id="IPR028098">
    <property type="entry name" value="Glyco_trans_4-like_N"/>
</dbReference>
<reference evidence="5" key="1">
    <citation type="submission" date="2021-05" db="EMBL/GenBank/DDBJ databases">
        <title>Direct Submission.</title>
        <authorList>
            <person name="Li K."/>
            <person name="Gao J."/>
        </authorList>
    </citation>
    <scope>NUCLEOTIDE SEQUENCE [LARGE SCALE GENOMIC DNA]</scope>
    <source>
        <strain evidence="5">HDS12</strain>
    </source>
</reference>
<dbReference type="Gene3D" id="3.40.50.2000">
    <property type="entry name" value="Glycogen Phosphorylase B"/>
    <property type="match status" value="2"/>
</dbReference>
<dbReference type="Pfam" id="PF13439">
    <property type="entry name" value="Glyco_transf_4"/>
    <property type="match status" value="1"/>
</dbReference>
<keyword evidence="1" id="KW-0328">Glycosyltransferase</keyword>
<evidence type="ECO:0000259" key="3">
    <source>
        <dbReference type="Pfam" id="PF13439"/>
    </source>
</evidence>
<organism evidence="4 5">
    <name type="scientific">Nocardiopsis akebiae</name>
    <dbReference type="NCBI Taxonomy" id="2831968"/>
    <lineage>
        <taxon>Bacteria</taxon>
        <taxon>Bacillati</taxon>
        <taxon>Actinomycetota</taxon>
        <taxon>Actinomycetes</taxon>
        <taxon>Streptosporangiales</taxon>
        <taxon>Nocardiopsidaceae</taxon>
        <taxon>Nocardiopsis</taxon>
    </lineage>
</organism>